<dbReference type="SUPFAM" id="SSF55753">
    <property type="entry name" value="Actin depolymerizing proteins"/>
    <property type="match status" value="1"/>
</dbReference>
<dbReference type="GO" id="GO:0016363">
    <property type="term" value="C:nuclear matrix"/>
    <property type="evidence" value="ECO:0007669"/>
    <property type="project" value="UniProtKB-SubCell"/>
</dbReference>
<evidence type="ECO:0000313" key="7">
    <source>
        <dbReference type="EMBL" id="KAF9950056.1"/>
    </source>
</evidence>
<dbReference type="GO" id="GO:0015629">
    <property type="term" value="C:actin cytoskeleton"/>
    <property type="evidence" value="ECO:0007669"/>
    <property type="project" value="InterPro"/>
</dbReference>
<evidence type="ECO:0000313" key="8">
    <source>
        <dbReference type="Proteomes" id="UP000738359"/>
    </source>
</evidence>
<name>A0A9P6IZ07_MORAP</name>
<comment type="similarity">
    <text evidence="2">Belongs to the actin-binding proteins ADF family.</text>
</comment>
<dbReference type="PROSITE" id="PS51263">
    <property type="entry name" value="ADF_H"/>
    <property type="match status" value="1"/>
</dbReference>
<evidence type="ECO:0000256" key="3">
    <source>
        <dbReference type="ARBA" id="ARBA00015630"/>
    </source>
</evidence>
<organism evidence="7 8">
    <name type="scientific">Mortierella alpina</name>
    <name type="common">Oleaginous fungus</name>
    <name type="synonym">Mortierella renispora</name>
    <dbReference type="NCBI Taxonomy" id="64518"/>
    <lineage>
        <taxon>Eukaryota</taxon>
        <taxon>Fungi</taxon>
        <taxon>Fungi incertae sedis</taxon>
        <taxon>Mucoromycota</taxon>
        <taxon>Mortierellomycotina</taxon>
        <taxon>Mortierellomycetes</taxon>
        <taxon>Mortierellales</taxon>
        <taxon>Mortierellaceae</taxon>
        <taxon>Mortierella</taxon>
    </lineage>
</organism>
<dbReference type="OrthoDB" id="10249245at2759"/>
<dbReference type="GO" id="GO:0003779">
    <property type="term" value="F:actin binding"/>
    <property type="evidence" value="ECO:0007669"/>
    <property type="project" value="UniProtKB-KW"/>
</dbReference>
<sequence length="140" mass="15647">METSSSSGIAVNSECIDVFQSLKIGKKVKYIIYKLSDDKKSIVVEKQSAAGSYDEFTSDLPSDDCRYAVFDFEYKVADGDRNKIVFYAWSPESATIKSKMIYSSSKEALRKTLTGVAVEIQGTDFDEVSHEAVQEKINRV</sequence>
<dbReference type="InterPro" id="IPR017904">
    <property type="entry name" value="ADF/Cofilin"/>
</dbReference>
<dbReference type="Proteomes" id="UP000738359">
    <property type="component" value="Unassembled WGS sequence"/>
</dbReference>
<comment type="subcellular location">
    <subcellularLocation>
        <location evidence="1">Nucleus matrix</location>
    </subcellularLocation>
</comment>
<dbReference type="CDD" id="cd11286">
    <property type="entry name" value="ADF_cofilin_like"/>
    <property type="match status" value="1"/>
</dbReference>
<dbReference type="InterPro" id="IPR002108">
    <property type="entry name" value="ADF-H"/>
</dbReference>
<dbReference type="InterPro" id="IPR029006">
    <property type="entry name" value="ADF-H/Gelsolin-like_dom_sf"/>
</dbReference>
<gene>
    <name evidence="7" type="primary">COF1</name>
    <name evidence="7" type="ORF">BGZ70_001525</name>
</gene>
<dbReference type="AlphaFoldDB" id="A0A9P6IZ07"/>
<keyword evidence="4" id="KW-0009">Actin-binding</keyword>
<accession>A0A9P6IZ07</accession>
<evidence type="ECO:0000256" key="1">
    <source>
        <dbReference type="ARBA" id="ARBA00004109"/>
    </source>
</evidence>
<dbReference type="GO" id="GO:0030042">
    <property type="term" value="P:actin filament depolymerization"/>
    <property type="evidence" value="ECO:0007669"/>
    <property type="project" value="InterPro"/>
</dbReference>
<proteinExistence type="inferred from homology"/>
<dbReference type="SMART" id="SM00102">
    <property type="entry name" value="ADF"/>
    <property type="match status" value="1"/>
</dbReference>
<dbReference type="Gene3D" id="3.40.20.10">
    <property type="entry name" value="Severin"/>
    <property type="match status" value="1"/>
</dbReference>
<keyword evidence="8" id="KW-1185">Reference proteome</keyword>
<dbReference type="EMBL" id="JAAAHY010001344">
    <property type="protein sequence ID" value="KAF9950056.1"/>
    <property type="molecule type" value="Genomic_DNA"/>
</dbReference>
<feature type="domain" description="ADF-H" evidence="6">
    <location>
        <begin position="6"/>
        <end position="138"/>
    </location>
</feature>
<evidence type="ECO:0000256" key="2">
    <source>
        <dbReference type="ARBA" id="ARBA00006844"/>
    </source>
</evidence>
<evidence type="ECO:0000256" key="5">
    <source>
        <dbReference type="ARBA" id="ARBA00032427"/>
    </source>
</evidence>
<reference evidence="7" key="1">
    <citation type="journal article" date="2020" name="Fungal Divers.">
        <title>Resolving the Mortierellaceae phylogeny through synthesis of multi-gene phylogenetics and phylogenomics.</title>
        <authorList>
            <person name="Vandepol N."/>
            <person name="Liber J."/>
            <person name="Desiro A."/>
            <person name="Na H."/>
            <person name="Kennedy M."/>
            <person name="Barry K."/>
            <person name="Grigoriev I.V."/>
            <person name="Miller A.N."/>
            <person name="O'Donnell K."/>
            <person name="Stajich J.E."/>
            <person name="Bonito G."/>
        </authorList>
    </citation>
    <scope>NUCLEOTIDE SEQUENCE</scope>
    <source>
        <strain evidence="7">CK1249</strain>
    </source>
</reference>
<protein>
    <recommendedName>
        <fullName evidence="3">Cofilin</fullName>
    </recommendedName>
    <alternativeName>
        <fullName evidence="5">Actin-depolymerizing factor 1</fullName>
    </alternativeName>
</protein>
<dbReference type="Pfam" id="PF00241">
    <property type="entry name" value="Cofilin_ADF"/>
    <property type="match status" value="1"/>
</dbReference>
<comment type="caution">
    <text evidence="7">The sequence shown here is derived from an EMBL/GenBank/DDBJ whole genome shotgun (WGS) entry which is preliminary data.</text>
</comment>
<dbReference type="PANTHER" id="PTHR11913">
    <property type="entry name" value="COFILIN-RELATED"/>
    <property type="match status" value="1"/>
</dbReference>
<evidence type="ECO:0000259" key="6">
    <source>
        <dbReference type="PROSITE" id="PS51263"/>
    </source>
</evidence>
<evidence type="ECO:0000256" key="4">
    <source>
        <dbReference type="ARBA" id="ARBA00023203"/>
    </source>
</evidence>
<dbReference type="PRINTS" id="PR00006">
    <property type="entry name" value="COFILIN"/>
</dbReference>